<dbReference type="KEGG" id="caw:Q783_09805"/>
<accession>U5SFI4</accession>
<proteinExistence type="predicted"/>
<dbReference type="EMBL" id="CP006812">
    <property type="protein sequence ID" value="AGY82873.1"/>
    <property type="molecule type" value="Genomic_DNA"/>
</dbReference>
<dbReference type="STRING" id="1266845.Q783_09805"/>
<protein>
    <submittedName>
        <fullName evidence="1">Uncharacterized protein</fullName>
    </submittedName>
</protein>
<dbReference type="AlphaFoldDB" id="U5SFI4"/>
<organism evidence="1 2">
    <name type="scientific">Carnobacterium inhibens subsp. gilichinskyi</name>
    <dbReference type="NCBI Taxonomy" id="1266845"/>
    <lineage>
        <taxon>Bacteria</taxon>
        <taxon>Bacillati</taxon>
        <taxon>Bacillota</taxon>
        <taxon>Bacilli</taxon>
        <taxon>Lactobacillales</taxon>
        <taxon>Carnobacteriaceae</taxon>
        <taxon>Carnobacterium</taxon>
    </lineage>
</organism>
<name>U5SFI4_9LACT</name>
<evidence type="ECO:0000313" key="2">
    <source>
        <dbReference type="Proteomes" id="UP000017469"/>
    </source>
</evidence>
<reference evidence="1 2" key="1">
    <citation type="journal article" date="2013" name="Genome Announc.">
        <title>Complete Genome Sequence of Carnobacterium gilichinskyi Strain WN1359T (DSM 27470T).</title>
        <authorList>
            <person name="Leonard M.T."/>
            <person name="Panayotova N."/>
            <person name="Farmerie W.G."/>
            <person name="Triplett E.W."/>
            <person name="Nicholson W.L."/>
        </authorList>
    </citation>
    <scope>NUCLEOTIDE SEQUENCE [LARGE SCALE GENOMIC DNA]</scope>
    <source>
        <strain evidence="1 2">WN1359</strain>
    </source>
</reference>
<dbReference type="Proteomes" id="UP000017469">
    <property type="component" value="Chromosome"/>
</dbReference>
<sequence>MESLQRALVAEKGKRKLNGKWSLSGTIECSGYFYRTLDCYGCTRYSATVWEVVFCFSTGKGENCEVFIKQGGNT</sequence>
<dbReference type="HOGENOM" id="CLU_2680919_0_0_9"/>
<gene>
    <name evidence="1" type="ORF">Q783_09805</name>
</gene>
<evidence type="ECO:0000313" key="1">
    <source>
        <dbReference type="EMBL" id="AGY82873.1"/>
    </source>
</evidence>